<dbReference type="Proteomes" id="UP000294796">
    <property type="component" value="Unassembled WGS sequence"/>
</dbReference>
<keyword evidence="1" id="KW-1133">Transmembrane helix</keyword>
<dbReference type="OrthoDB" id="6052008at2"/>
<evidence type="ECO:0000313" key="3">
    <source>
        <dbReference type="Proteomes" id="UP000294796"/>
    </source>
</evidence>
<comment type="caution">
    <text evidence="2">The sequence shown here is derived from an EMBL/GenBank/DDBJ whole genome shotgun (WGS) entry which is preliminary data.</text>
</comment>
<evidence type="ECO:0000256" key="1">
    <source>
        <dbReference type="SAM" id="Phobius"/>
    </source>
</evidence>
<sequence length="111" mass="12796">MFQWLFTQYREPGKLHFGSKWMSLHGRLFIGSPESLGMGQLSEPVRRSFYYLRADRVPPVDNDAAYEAWTKDRLYASKVEQVAERWVAKAGFLVTAPFCAVLTVLVHWLGN</sequence>
<dbReference type="AlphaFoldDB" id="A0A4R5U477"/>
<accession>A0A4R5U477</accession>
<reference evidence="2 3" key="1">
    <citation type="submission" date="2019-03" db="EMBL/GenBank/DDBJ databases">
        <title>Luteimonas zhaokaii sp.nov., isolated from the rectal contents of Plateau pika in Yushu, Qinghai Province, China.</title>
        <authorList>
            <person name="Zhang G."/>
        </authorList>
    </citation>
    <scope>NUCLEOTIDE SEQUENCE [LARGE SCALE GENOMIC DNA]</scope>
    <source>
        <strain evidence="2 3">B9</strain>
    </source>
</reference>
<proteinExistence type="predicted"/>
<evidence type="ECO:0008006" key="4">
    <source>
        <dbReference type="Google" id="ProtNLM"/>
    </source>
</evidence>
<dbReference type="EMBL" id="SMTF01000001">
    <property type="protein sequence ID" value="TDK28542.1"/>
    <property type="molecule type" value="Genomic_DNA"/>
</dbReference>
<keyword evidence="3" id="KW-1185">Reference proteome</keyword>
<dbReference type="RefSeq" id="WP_133320363.1">
    <property type="nucleotide sequence ID" value="NZ_SMTF01000001.1"/>
</dbReference>
<feature type="transmembrane region" description="Helical" evidence="1">
    <location>
        <begin position="86"/>
        <end position="109"/>
    </location>
</feature>
<gene>
    <name evidence="2" type="ORF">E2F46_01255</name>
</gene>
<keyword evidence="1" id="KW-0812">Transmembrane</keyword>
<evidence type="ECO:0000313" key="2">
    <source>
        <dbReference type="EMBL" id="TDK28542.1"/>
    </source>
</evidence>
<organism evidence="2 3">
    <name type="scientific">Luteimonas aestuarii</name>
    <dbReference type="NCBI Taxonomy" id="453837"/>
    <lineage>
        <taxon>Bacteria</taxon>
        <taxon>Pseudomonadati</taxon>
        <taxon>Pseudomonadota</taxon>
        <taxon>Gammaproteobacteria</taxon>
        <taxon>Lysobacterales</taxon>
        <taxon>Lysobacteraceae</taxon>
        <taxon>Luteimonas</taxon>
    </lineage>
</organism>
<protein>
    <recommendedName>
        <fullName evidence="4">Transmembrane protein</fullName>
    </recommendedName>
</protein>
<keyword evidence="1" id="KW-0472">Membrane</keyword>
<name>A0A4R5U477_9GAMM</name>